<evidence type="ECO:0000256" key="1">
    <source>
        <dbReference type="PROSITE-ProRule" id="PRU00409"/>
    </source>
</evidence>
<protein>
    <submittedName>
        <fullName evidence="3">ATP-grasp domain-containing protein</fullName>
    </submittedName>
</protein>
<dbReference type="Gene3D" id="3.30.470.20">
    <property type="entry name" value="ATP-grasp fold, B domain"/>
    <property type="match status" value="1"/>
</dbReference>
<proteinExistence type="predicted"/>
<sequence length="387" mass="42207">MPDVLLLGGRAPVTLDHARRFAHHGWRVHVADSISCRLSTSSRAVSGSVRLASPRHAPAEFVRGLREAITRWDIALIVPTCEEVFFLSRYRHLLPASVRVLADDFELLRALHSKWHFLQLAQGCGAGVPEAATVDSLPQARDWAGGRAVVLKPEFSRFGVHVRLYPDGIPADAPPLPPMGRWVVQQFIAGQEFSSYSVADRGRLLAHSLYRPAYRLAASASFYFEAARIEASRTFVEALVRKTGFTGQISFDWMLDAEGTLSVLECNPRATSGCHLFALADPLPDALAGISSALLEPSTARPRMLGPVMLSAGLAAAVRDGRLAEWRRDFQAAEDVIVAPGDRWPLIGAALDMGAYAALALRRRSSLREASTQDIEWDGQALLDVAG</sequence>
<feature type="domain" description="ATP-grasp" evidence="2">
    <location>
        <begin position="118"/>
        <end position="301"/>
    </location>
</feature>
<dbReference type="EMBL" id="CP104562">
    <property type="protein sequence ID" value="UXH77799.1"/>
    <property type="molecule type" value="Genomic_DNA"/>
</dbReference>
<evidence type="ECO:0000259" key="2">
    <source>
        <dbReference type="PROSITE" id="PS50975"/>
    </source>
</evidence>
<reference evidence="3" key="1">
    <citation type="submission" date="2022-10" db="EMBL/GenBank/DDBJ databases">
        <title>Characterization and whole genome sequencing of a new Roseateles species, isolated from fresh water.</title>
        <authorList>
            <person name="Guliayeva D.Y."/>
            <person name="Akhremchuk A.E."/>
            <person name="Sikolenko M.A."/>
            <person name="Valentovich L.N."/>
            <person name="Sidarenka A.V."/>
        </authorList>
    </citation>
    <scope>NUCLEOTIDE SEQUENCE</scope>
    <source>
        <strain evidence="3">BIM B-1768</strain>
    </source>
</reference>
<keyword evidence="1" id="KW-0547">Nucleotide-binding</keyword>
<gene>
    <name evidence="3" type="ORF">N4261_22950</name>
</gene>
<dbReference type="InterPro" id="IPR011761">
    <property type="entry name" value="ATP-grasp"/>
</dbReference>
<dbReference type="Gene3D" id="3.40.50.20">
    <property type="match status" value="1"/>
</dbReference>
<dbReference type="Proteomes" id="UP001064933">
    <property type="component" value="Chromosome"/>
</dbReference>
<evidence type="ECO:0000313" key="4">
    <source>
        <dbReference type="Proteomes" id="UP001064933"/>
    </source>
</evidence>
<keyword evidence="1" id="KW-0067">ATP-binding</keyword>
<keyword evidence="4" id="KW-1185">Reference proteome</keyword>
<evidence type="ECO:0000313" key="3">
    <source>
        <dbReference type="EMBL" id="UXH77799.1"/>
    </source>
</evidence>
<name>A0ABY6AZG3_9BURK</name>
<dbReference type="SUPFAM" id="SSF56059">
    <property type="entry name" value="Glutathione synthetase ATP-binding domain-like"/>
    <property type="match status" value="1"/>
</dbReference>
<organism evidence="3 4">
    <name type="scientific">Roseateles amylovorans</name>
    <dbReference type="NCBI Taxonomy" id="2978473"/>
    <lineage>
        <taxon>Bacteria</taxon>
        <taxon>Pseudomonadati</taxon>
        <taxon>Pseudomonadota</taxon>
        <taxon>Betaproteobacteria</taxon>
        <taxon>Burkholderiales</taxon>
        <taxon>Sphaerotilaceae</taxon>
        <taxon>Roseateles</taxon>
    </lineage>
</organism>
<dbReference type="RefSeq" id="WP_261757554.1">
    <property type="nucleotide sequence ID" value="NZ_CP104562.2"/>
</dbReference>
<dbReference type="PROSITE" id="PS50975">
    <property type="entry name" value="ATP_GRASP"/>
    <property type="match status" value="1"/>
</dbReference>
<accession>A0ABY6AZG3</accession>